<name>A0A2K3PBB1_TRIPR</name>
<dbReference type="Proteomes" id="UP000236291">
    <property type="component" value="Unassembled WGS sequence"/>
</dbReference>
<reference evidence="1 2" key="2">
    <citation type="journal article" date="2017" name="Front. Plant Sci.">
        <title>Gene Classification and Mining of Molecular Markers Useful in Red Clover (Trifolium pratense) Breeding.</title>
        <authorList>
            <person name="Istvanek J."/>
            <person name="Dluhosova J."/>
            <person name="Dluhos P."/>
            <person name="Patkova L."/>
            <person name="Nedelnik J."/>
            <person name="Repkova J."/>
        </authorList>
    </citation>
    <scope>NUCLEOTIDE SEQUENCE [LARGE SCALE GENOMIC DNA]</scope>
    <source>
        <strain evidence="2">cv. Tatra</strain>
        <tissue evidence="1">Young leaves</tissue>
    </source>
</reference>
<protein>
    <submittedName>
        <fullName evidence="1">Uncharacterized protein</fullName>
    </submittedName>
</protein>
<gene>
    <name evidence="1" type="ORF">L195_g009176</name>
</gene>
<proteinExistence type="predicted"/>
<dbReference type="EMBL" id="ASHM01005361">
    <property type="protein sequence ID" value="PNY12545.1"/>
    <property type="molecule type" value="Genomic_DNA"/>
</dbReference>
<sequence>MHQTDRVKLQLGFPQEITQQPTNMRDYHKLSLRKQVDTSWGIKWANEIANWNHRYERVLNGAMRFEVEVKPNYNFMSWFRATFAPFLLSTQQLQDPPWLKKNKKNRFFNCKHTATYPIEIVNLHHVALR</sequence>
<comment type="caution">
    <text evidence="1">The sequence shown here is derived from an EMBL/GenBank/DDBJ whole genome shotgun (WGS) entry which is preliminary data.</text>
</comment>
<reference evidence="1 2" key="1">
    <citation type="journal article" date="2014" name="Am. J. Bot.">
        <title>Genome assembly and annotation for red clover (Trifolium pratense; Fabaceae).</title>
        <authorList>
            <person name="Istvanek J."/>
            <person name="Jaros M."/>
            <person name="Krenek A."/>
            <person name="Repkova J."/>
        </authorList>
    </citation>
    <scope>NUCLEOTIDE SEQUENCE [LARGE SCALE GENOMIC DNA]</scope>
    <source>
        <strain evidence="2">cv. Tatra</strain>
        <tissue evidence="1">Young leaves</tissue>
    </source>
</reference>
<evidence type="ECO:0000313" key="1">
    <source>
        <dbReference type="EMBL" id="PNY12545.1"/>
    </source>
</evidence>
<dbReference type="AlphaFoldDB" id="A0A2K3PBB1"/>
<evidence type="ECO:0000313" key="2">
    <source>
        <dbReference type="Proteomes" id="UP000236291"/>
    </source>
</evidence>
<organism evidence="1 2">
    <name type="scientific">Trifolium pratense</name>
    <name type="common">Red clover</name>
    <dbReference type="NCBI Taxonomy" id="57577"/>
    <lineage>
        <taxon>Eukaryota</taxon>
        <taxon>Viridiplantae</taxon>
        <taxon>Streptophyta</taxon>
        <taxon>Embryophyta</taxon>
        <taxon>Tracheophyta</taxon>
        <taxon>Spermatophyta</taxon>
        <taxon>Magnoliopsida</taxon>
        <taxon>eudicotyledons</taxon>
        <taxon>Gunneridae</taxon>
        <taxon>Pentapetalae</taxon>
        <taxon>rosids</taxon>
        <taxon>fabids</taxon>
        <taxon>Fabales</taxon>
        <taxon>Fabaceae</taxon>
        <taxon>Papilionoideae</taxon>
        <taxon>50 kb inversion clade</taxon>
        <taxon>NPAAA clade</taxon>
        <taxon>Hologalegina</taxon>
        <taxon>IRL clade</taxon>
        <taxon>Trifolieae</taxon>
        <taxon>Trifolium</taxon>
    </lineage>
</organism>
<accession>A0A2K3PBB1</accession>